<dbReference type="InterPro" id="IPR015940">
    <property type="entry name" value="UBA"/>
</dbReference>
<dbReference type="OrthoDB" id="515416at2759"/>
<dbReference type="PANTHER" id="PTHR31805:SF14">
    <property type="entry name" value="RECEPTOR-LIKE KINASE, PUTATIVE (DUF1421)-RELATED"/>
    <property type="match status" value="1"/>
</dbReference>
<dbReference type="PANTHER" id="PTHR31805">
    <property type="entry name" value="RECEPTOR-LIKE KINASE, PUTATIVE (DUF1421)-RELATED"/>
    <property type="match status" value="1"/>
</dbReference>
<dbReference type="PROSITE" id="PS50030">
    <property type="entry name" value="UBA"/>
    <property type="match status" value="1"/>
</dbReference>
<feature type="region of interest" description="Disordered" evidence="1">
    <location>
        <begin position="230"/>
        <end position="367"/>
    </location>
</feature>
<name>A0A6D2JFX0_9BRAS</name>
<evidence type="ECO:0000313" key="3">
    <source>
        <dbReference type="EMBL" id="CAA7038701.1"/>
    </source>
</evidence>
<feature type="compositionally biased region" description="Pro residues" evidence="1">
    <location>
        <begin position="249"/>
        <end position="271"/>
    </location>
</feature>
<evidence type="ECO:0000256" key="1">
    <source>
        <dbReference type="SAM" id="MobiDB-lite"/>
    </source>
</evidence>
<dbReference type="Pfam" id="PF07223">
    <property type="entry name" value="DUF1421"/>
    <property type="match status" value="1"/>
</dbReference>
<comment type="caution">
    <text evidence="3">The sequence shown here is derived from an EMBL/GenBank/DDBJ whole genome shotgun (WGS) entry which is preliminary data.</text>
</comment>
<gene>
    <name evidence="3" type="ORF">MERR_LOCUS25936</name>
</gene>
<organism evidence="3 4">
    <name type="scientific">Microthlaspi erraticum</name>
    <dbReference type="NCBI Taxonomy" id="1685480"/>
    <lineage>
        <taxon>Eukaryota</taxon>
        <taxon>Viridiplantae</taxon>
        <taxon>Streptophyta</taxon>
        <taxon>Embryophyta</taxon>
        <taxon>Tracheophyta</taxon>
        <taxon>Spermatophyta</taxon>
        <taxon>Magnoliopsida</taxon>
        <taxon>eudicotyledons</taxon>
        <taxon>Gunneridae</taxon>
        <taxon>Pentapetalae</taxon>
        <taxon>rosids</taxon>
        <taxon>malvids</taxon>
        <taxon>Brassicales</taxon>
        <taxon>Brassicaceae</taxon>
        <taxon>Coluteocarpeae</taxon>
        <taxon>Microthlaspi</taxon>
    </lineage>
</organism>
<reference evidence="3" key="1">
    <citation type="submission" date="2020-01" db="EMBL/GenBank/DDBJ databases">
        <authorList>
            <person name="Mishra B."/>
        </authorList>
    </citation>
    <scope>NUCLEOTIDE SEQUENCE [LARGE SCALE GENOMIC DNA]</scope>
</reference>
<feature type="compositionally biased region" description="Polar residues" evidence="1">
    <location>
        <begin position="305"/>
        <end position="316"/>
    </location>
</feature>
<protein>
    <recommendedName>
        <fullName evidence="2">UBA domain-containing protein</fullName>
    </recommendedName>
</protein>
<evidence type="ECO:0000259" key="2">
    <source>
        <dbReference type="PROSITE" id="PS50030"/>
    </source>
</evidence>
<feature type="compositionally biased region" description="Low complexity" evidence="1">
    <location>
        <begin position="351"/>
        <end position="360"/>
    </location>
</feature>
<dbReference type="Proteomes" id="UP000467841">
    <property type="component" value="Unassembled WGS sequence"/>
</dbReference>
<evidence type="ECO:0000313" key="4">
    <source>
        <dbReference type="Proteomes" id="UP000467841"/>
    </source>
</evidence>
<dbReference type="AlphaFoldDB" id="A0A6D2JFX0"/>
<feature type="domain" description="UBA" evidence="2">
    <location>
        <begin position="359"/>
        <end position="410"/>
    </location>
</feature>
<accession>A0A6D2JFX0</accession>
<keyword evidence="4" id="KW-1185">Reference proteome</keyword>
<sequence length="417" mass="45387">MKNTDKQIMDRSSSSPPCTDFIDLMNNTCDSLDDHHLKQRIGDNGVDEMVPSYDFQPIRPNTAAVGLSHDLAGSDFKPISTWPNKVLGSVDSTETAKVVPEKVYSNSDSDSETIMCEIDRTMKKHADTLLRVMEGVSARLTLLETRTHNLENLVDHLKVSVDKSHGSTHAKMSQLQNILVEVQSGVQLLKDKQEIVEAQLELSKLHVSKLDPKTQSAQLPAPLPLPLFPLSSSPSAATRSQFSPQQDPFCPPPSHSQPNQLPPLTQPPHQPPQYRQQAPPSSGYNPDEHPPYAMQSYLPIPPPQQATAGSAPSQHLYNAPHPQPSMLDGGGGGSSYSQLSNSDPLPMAAASSGTGSSSPRSESRVPINHVIDRVTTMGFPRDQVRETVRKLTENGQAVDLNVVLDKLMNEGALFGGR</sequence>
<dbReference type="InterPro" id="IPR010820">
    <property type="entry name" value="DUF1421"/>
</dbReference>
<proteinExistence type="predicted"/>
<dbReference type="EMBL" id="CACVBM020001196">
    <property type="protein sequence ID" value="CAA7038701.1"/>
    <property type="molecule type" value="Genomic_DNA"/>
</dbReference>